<dbReference type="PRINTS" id="PR00377">
    <property type="entry name" value="IMPHPHTASES"/>
</dbReference>
<keyword evidence="6" id="KW-0378">Hydrolase</keyword>
<feature type="binding site" evidence="11">
    <location>
        <position position="265"/>
    </location>
    <ligand>
        <name>Mg(2+)</name>
        <dbReference type="ChEBI" id="CHEBI:18420"/>
        <label>1</label>
        <note>catalytic</note>
    </ligand>
</feature>
<evidence type="ECO:0000313" key="13">
    <source>
        <dbReference type="EMBL" id="MRG60686.1"/>
    </source>
</evidence>
<sequence length="321" mass="34523">MISSSEFCPATPAYSAGPVPDADPPAASSAGHRPLSPPFSPPAGYCYPVDFQDAADLAIQLARDAGDFAVAEREEARIEAKGDGADFVTHVDRAVERRIAAAIATQYPDHSILGEEHGEQGGELTEFRWLIDPLDGTNNYVLGLDIYGVCITLCHHDIPVAAVVHDSPRRRTYWAVTGTGAWLSIDARPPQRLLLHGAEPLANTTVSLTQGYAVGHNDARRNTLFGALERQTKRVLRTWAPSVDWGLLATGRLGAVIAYRNEPWDLVGGALIATEAGARMYTDATGDLVIVGHPRTVDELQVLLDGQRHHRSALAEAGKQA</sequence>
<evidence type="ECO:0000256" key="12">
    <source>
        <dbReference type="SAM" id="MobiDB-lite"/>
    </source>
</evidence>
<dbReference type="PANTHER" id="PTHR20854">
    <property type="entry name" value="INOSITOL MONOPHOSPHATASE"/>
    <property type="match status" value="1"/>
</dbReference>
<gene>
    <name evidence="13" type="ORF">GE115_12520</name>
</gene>
<proteinExistence type="predicted"/>
<evidence type="ECO:0000256" key="7">
    <source>
        <dbReference type="ARBA" id="ARBA00022842"/>
    </source>
</evidence>
<feature type="binding site" evidence="11">
    <location>
        <position position="115"/>
    </location>
    <ligand>
        <name>Mg(2+)</name>
        <dbReference type="ChEBI" id="CHEBI:18420"/>
        <label>1</label>
        <note>catalytic</note>
    </ligand>
</feature>
<protein>
    <recommendedName>
        <fullName evidence="4">Histidinol-phosphatase</fullName>
        <ecNumber evidence="3">3.1.3.15</ecNumber>
    </recommendedName>
    <alternativeName>
        <fullName evidence="8">Histidinol-phosphate phosphatase</fullName>
    </alternativeName>
</protein>
<accession>A0A6I2FDU7</accession>
<evidence type="ECO:0000256" key="5">
    <source>
        <dbReference type="ARBA" id="ARBA00022723"/>
    </source>
</evidence>
<evidence type="ECO:0000256" key="4">
    <source>
        <dbReference type="ARBA" id="ARBA00021697"/>
    </source>
</evidence>
<dbReference type="GO" id="GO:0004401">
    <property type="term" value="F:histidinol-phosphatase activity"/>
    <property type="evidence" value="ECO:0007669"/>
    <property type="project" value="UniProtKB-EC"/>
</dbReference>
<evidence type="ECO:0000256" key="8">
    <source>
        <dbReference type="ARBA" id="ARBA00033209"/>
    </source>
</evidence>
<dbReference type="Pfam" id="PF00459">
    <property type="entry name" value="Inositol_P"/>
    <property type="match status" value="1"/>
</dbReference>
<dbReference type="AlphaFoldDB" id="A0A6I2FDU7"/>
<evidence type="ECO:0000256" key="1">
    <source>
        <dbReference type="ARBA" id="ARBA00001946"/>
    </source>
</evidence>
<dbReference type="Proteomes" id="UP000431080">
    <property type="component" value="Unassembled WGS sequence"/>
</dbReference>
<dbReference type="GO" id="GO:0006020">
    <property type="term" value="P:inositol metabolic process"/>
    <property type="evidence" value="ECO:0007669"/>
    <property type="project" value="TreeGrafter"/>
</dbReference>
<dbReference type="Gene3D" id="3.30.540.10">
    <property type="entry name" value="Fructose-1,6-Bisphosphatase, subunit A, domain 1"/>
    <property type="match status" value="1"/>
</dbReference>
<dbReference type="GO" id="GO:0046872">
    <property type="term" value="F:metal ion binding"/>
    <property type="evidence" value="ECO:0007669"/>
    <property type="project" value="UniProtKB-KW"/>
</dbReference>
<dbReference type="GO" id="GO:0007165">
    <property type="term" value="P:signal transduction"/>
    <property type="evidence" value="ECO:0007669"/>
    <property type="project" value="TreeGrafter"/>
</dbReference>
<dbReference type="SUPFAM" id="SSF56655">
    <property type="entry name" value="Carbohydrate phosphatase"/>
    <property type="match status" value="1"/>
</dbReference>
<dbReference type="FunFam" id="3.30.540.10:FF:000003">
    <property type="entry name" value="Inositol-1-monophosphatase"/>
    <property type="match status" value="1"/>
</dbReference>
<reference evidence="13 14" key="1">
    <citation type="submission" date="2019-10" db="EMBL/GenBank/DDBJ databases">
        <authorList>
            <person name="Nie G."/>
            <person name="Ming H."/>
            <person name="Yi B."/>
        </authorList>
    </citation>
    <scope>NUCLEOTIDE SEQUENCE [LARGE SCALE GENOMIC DNA]</scope>
    <source>
        <strain evidence="13 14">CFH 90414</strain>
    </source>
</reference>
<dbReference type="InterPro" id="IPR000760">
    <property type="entry name" value="Inositol_monophosphatase-like"/>
</dbReference>
<feature type="region of interest" description="Disordered" evidence="12">
    <location>
        <begin position="1"/>
        <end position="35"/>
    </location>
</feature>
<feature type="compositionally biased region" description="Low complexity" evidence="12">
    <location>
        <begin position="15"/>
        <end position="31"/>
    </location>
</feature>
<evidence type="ECO:0000256" key="6">
    <source>
        <dbReference type="ARBA" id="ARBA00022801"/>
    </source>
</evidence>
<feature type="binding site" evidence="11">
    <location>
        <position position="132"/>
    </location>
    <ligand>
        <name>Mg(2+)</name>
        <dbReference type="ChEBI" id="CHEBI:18420"/>
        <label>1</label>
        <note>catalytic</note>
    </ligand>
</feature>
<comment type="catalytic activity">
    <reaction evidence="9">
        <text>L-histidinol phosphate + H2O = L-histidinol + phosphate</text>
        <dbReference type="Rhea" id="RHEA:14465"/>
        <dbReference type="ChEBI" id="CHEBI:15377"/>
        <dbReference type="ChEBI" id="CHEBI:43474"/>
        <dbReference type="ChEBI" id="CHEBI:57699"/>
        <dbReference type="ChEBI" id="CHEBI:57980"/>
        <dbReference type="EC" id="3.1.3.15"/>
    </reaction>
</comment>
<comment type="caution">
    <text evidence="13">The sequence shown here is derived from an EMBL/GenBank/DDBJ whole genome shotgun (WGS) entry which is preliminary data.</text>
</comment>
<evidence type="ECO:0000256" key="9">
    <source>
        <dbReference type="ARBA" id="ARBA00049158"/>
    </source>
</evidence>
<comment type="function">
    <text evidence="10">Catalyzes the dephosphorylation of histidinol-phosphate to histidinol, the direct precursor of histidine.</text>
</comment>
<evidence type="ECO:0000256" key="2">
    <source>
        <dbReference type="ARBA" id="ARBA00004970"/>
    </source>
</evidence>
<dbReference type="Gene3D" id="3.40.190.80">
    <property type="match status" value="1"/>
</dbReference>
<dbReference type="GO" id="GO:0008934">
    <property type="term" value="F:inositol monophosphate 1-phosphatase activity"/>
    <property type="evidence" value="ECO:0007669"/>
    <property type="project" value="TreeGrafter"/>
</dbReference>
<comment type="pathway">
    <text evidence="2">Amino-acid biosynthesis; L-histidine biosynthesis; L-histidine from 5-phospho-alpha-D-ribose 1-diphosphate: step 8/9.</text>
</comment>
<organism evidence="13 14">
    <name type="scientific">Agromyces agglutinans</name>
    <dbReference type="NCBI Taxonomy" id="2662258"/>
    <lineage>
        <taxon>Bacteria</taxon>
        <taxon>Bacillati</taxon>
        <taxon>Actinomycetota</taxon>
        <taxon>Actinomycetes</taxon>
        <taxon>Micrococcales</taxon>
        <taxon>Microbacteriaceae</taxon>
        <taxon>Agromyces</taxon>
    </lineage>
</organism>
<keyword evidence="14" id="KW-1185">Reference proteome</keyword>
<keyword evidence="7 11" id="KW-0460">Magnesium</keyword>
<name>A0A6I2FDU7_9MICO</name>
<evidence type="ECO:0000256" key="11">
    <source>
        <dbReference type="PIRSR" id="PIRSR600760-2"/>
    </source>
</evidence>
<dbReference type="EMBL" id="WJIF01000007">
    <property type="protein sequence ID" value="MRG60686.1"/>
    <property type="molecule type" value="Genomic_DNA"/>
</dbReference>
<dbReference type="EC" id="3.1.3.15" evidence="3"/>
<comment type="cofactor">
    <cofactor evidence="1 11">
        <name>Mg(2+)</name>
        <dbReference type="ChEBI" id="CHEBI:18420"/>
    </cofactor>
</comment>
<feature type="binding site" evidence="11">
    <location>
        <position position="135"/>
    </location>
    <ligand>
        <name>Mg(2+)</name>
        <dbReference type="ChEBI" id="CHEBI:18420"/>
        <label>1</label>
        <note>catalytic</note>
    </ligand>
</feature>
<evidence type="ECO:0000256" key="10">
    <source>
        <dbReference type="ARBA" id="ARBA00053547"/>
    </source>
</evidence>
<feature type="binding site" evidence="11">
    <location>
        <position position="134"/>
    </location>
    <ligand>
        <name>Mg(2+)</name>
        <dbReference type="ChEBI" id="CHEBI:18420"/>
        <label>1</label>
        <note>catalytic</note>
    </ligand>
</feature>
<evidence type="ECO:0000313" key="14">
    <source>
        <dbReference type="Proteomes" id="UP000431080"/>
    </source>
</evidence>
<keyword evidence="5 11" id="KW-0479">Metal-binding</keyword>
<dbReference type="PANTHER" id="PTHR20854:SF4">
    <property type="entry name" value="INOSITOL-1-MONOPHOSPHATASE-RELATED"/>
    <property type="match status" value="1"/>
</dbReference>
<evidence type="ECO:0000256" key="3">
    <source>
        <dbReference type="ARBA" id="ARBA00013085"/>
    </source>
</evidence>